<feature type="non-terminal residue" evidence="6">
    <location>
        <position position="1"/>
    </location>
</feature>
<dbReference type="GO" id="GO:0005975">
    <property type="term" value="P:carbohydrate metabolic process"/>
    <property type="evidence" value="ECO:0007669"/>
    <property type="project" value="InterPro"/>
</dbReference>
<feature type="domain" description="Alpha-D-phosphohexomutase alpha/beta/alpha" evidence="4">
    <location>
        <begin position="34"/>
        <end position="68"/>
    </location>
</feature>
<feature type="non-terminal residue" evidence="6">
    <location>
        <position position="74"/>
    </location>
</feature>
<dbReference type="OrthoDB" id="2291at2759"/>
<dbReference type="GO" id="GO:0046872">
    <property type="term" value="F:metal ion binding"/>
    <property type="evidence" value="ECO:0007669"/>
    <property type="project" value="UniProtKB-KW"/>
</dbReference>
<dbReference type="InterPro" id="IPR045244">
    <property type="entry name" value="PGM"/>
</dbReference>
<dbReference type="GO" id="GO:0004614">
    <property type="term" value="F:phosphoglucomutase activity"/>
    <property type="evidence" value="ECO:0007669"/>
    <property type="project" value="InterPro"/>
</dbReference>
<dbReference type="InterPro" id="IPR016055">
    <property type="entry name" value="A-D-PHexomutase_a/b/a-I/II/III"/>
</dbReference>
<dbReference type="PANTHER" id="PTHR22573">
    <property type="entry name" value="PHOSPHOHEXOMUTASE FAMILY MEMBER"/>
    <property type="match status" value="1"/>
</dbReference>
<dbReference type="Gene3D" id="3.40.120.10">
    <property type="entry name" value="Alpha-D-Glucose-1,6-Bisphosphate, subunit A, domain 3"/>
    <property type="match status" value="1"/>
</dbReference>
<dbReference type="Proteomes" id="UP000887013">
    <property type="component" value="Unassembled WGS sequence"/>
</dbReference>
<dbReference type="PANTHER" id="PTHR22573:SF2">
    <property type="entry name" value="PHOSPHOGLUCOMUTASE"/>
    <property type="match status" value="1"/>
</dbReference>
<evidence type="ECO:0000313" key="6">
    <source>
        <dbReference type="EMBL" id="GFU39073.1"/>
    </source>
</evidence>
<evidence type="ECO:0000256" key="3">
    <source>
        <dbReference type="ARBA" id="ARBA00023235"/>
    </source>
</evidence>
<comment type="caution">
    <text evidence="6">The sequence shown here is derived from an EMBL/GenBank/DDBJ whole genome shotgun (WGS) entry which is preliminary data.</text>
</comment>
<sequence>YKRSPRSNVQCFNWKNRETFCPEKCTINEQYEEEKEKDGIWAVLAWLSVLANEKMSVEDILIKHWKKFGRNFFT</sequence>
<keyword evidence="2" id="KW-0460">Magnesium</keyword>
<dbReference type="InterPro" id="IPR005846">
    <property type="entry name" value="A-D-PHexomutase_a/b/a-III"/>
</dbReference>
<proteinExistence type="predicted"/>
<reference evidence="6" key="1">
    <citation type="submission" date="2020-08" db="EMBL/GenBank/DDBJ databases">
        <title>Multicomponent nature underlies the extraordinary mechanical properties of spider dragline silk.</title>
        <authorList>
            <person name="Kono N."/>
            <person name="Nakamura H."/>
            <person name="Mori M."/>
            <person name="Yoshida Y."/>
            <person name="Ohtoshi R."/>
            <person name="Malay A.D."/>
            <person name="Moran D.A.P."/>
            <person name="Tomita M."/>
            <person name="Numata K."/>
            <person name="Arakawa K."/>
        </authorList>
    </citation>
    <scope>NUCLEOTIDE SEQUENCE</scope>
</reference>
<evidence type="ECO:0000256" key="2">
    <source>
        <dbReference type="ARBA" id="ARBA00022842"/>
    </source>
</evidence>
<protein>
    <recommendedName>
        <fullName evidence="4">Alpha-D-phosphohexomutase alpha/beta/alpha domain-containing protein</fullName>
    </recommendedName>
</protein>
<evidence type="ECO:0000313" key="7">
    <source>
        <dbReference type="Proteomes" id="UP000887013"/>
    </source>
</evidence>
<name>A0A8X6UQC6_NEPPI</name>
<dbReference type="AlphaFoldDB" id="A0A8X6UQC6"/>
<accession>A0A8X6UQC6</accession>
<keyword evidence="3" id="KW-0413">Isomerase</keyword>
<keyword evidence="7" id="KW-1185">Reference proteome</keyword>
<gene>
    <name evidence="6" type="ORF">NPIL_594051</name>
    <name evidence="5" type="ORF">NPIL_83151</name>
</gene>
<keyword evidence="1" id="KW-0479">Metal-binding</keyword>
<dbReference type="SUPFAM" id="SSF53738">
    <property type="entry name" value="Phosphoglucomutase, first 3 domains"/>
    <property type="match status" value="1"/>
</dbReference>
<dbReference type="EMBL" id="BMAW01131350">
    <property type="protein sequence ID" value="GFU39073.1"/>
    <property type="molecule type" value="Genomic_DNA"/>
</dbReference>
<evidence type="ECO:0000259" key="4">
    <source>
        <dbReference type="Pfam" id="PF02880"/>
    </source>
</evidence>
<evidence type="ECO:0000313" key="5">
    <source>
        <dbReference type="EMBL" id="GFT17679.1"/>
    </source>
</evidence>
<dbReference type="EMBL" id="BMAW01010188">
    <property type="protein sequence ID" value="GFT17679.1"/>
    <property type="molecule type" value="Genomic_DNA"/>
</dbReference>
<organism evidence="6 7">
    <name type="scientific">Nephila pilipes</name>
    <name type="common">Giant wood spider</name>
    <name type="synonym">Nephila maculata</name>
    <dbReference type="NCBI Taxonomy" id="299642"/>
    <lineage>
        <taxon>Eukaryota</taxon>
        <taxon>Metazoa</taxon>
        <taxon>Ecdysozoa</taxon>
        <taxon>Arthropoda</taxon>
        <taxon>Chelicerata</taxon>
        <taxon>Arachnida</taxon>
        <taxon>Araneae</taxon>
        <taxon>Araneomorphae</taxon>
        <taxon>Entelegynae</taxon>
        <taxon>Araneoidea</taxon>
        <taxon>Nephilidae</taxon>
        <taxon>Nephila</taxon>
    </lineage>
</organism>
<evidence type="ECO:0000256" key="1">
    <source>
        <dbReference type="ARBA" id="ARBA00022723"/>
    </source>
</evidence>
<dbReference type="Pfam" id="PF02880">
    <property type="entry name" value="PGM_PMM_III"/>
    <property type="match status" value="1"/>
</dbReference>
<dbReference type="GO" id="GO:0005829">
    <property type="term" value="C:cytosol"/>
    <property type="evidence" value="ECO:0007669"/>
    <property type="project" value="TreeGrafter"/>
</dbReference>